<feature type="transmembrane region" description="Helical" evidence="7">
    <location>
        <begin position="135"/>
        <end position="159"/>
    </location>
</feature>
<comment type="catalytic activity">
    <reaction evidence="6">
        <text>a 1,2-diacyl-sn-glycerol + ATP = a 1,2-diacyl-sn-glycero-3-phosphate + ADP + H(+)</text>
        <dbReference type="Rhea" id="RHEA:10272"/>
        <dbReference type="ChEBI" id="CHEBI:15378"/>
        <dbReference type="ChEBI" id="CHEBI:17815"/>
        <dbReference type="ChEBI" id="CHEBI:30616"/>
        <dbReference type="ChEBI" id="CHEBI:58608"/>
        <dbReference type="ChEBI" id="CHEBI:456216"/>
        <dbReference type="EC" id="2.7.1.107"/>
    </reaction>
</comment>
<keyword evidence="7" id="KW-1133">Transmembrane helix</keyword>
<evidence type="ECO:0000256" key="7">
    <source>
        <dbReference type="SAM" id="Phobius"/>
    </source>
</evidence>
<keyword evidence="2 6" id="KW-0808">Transferase</keyword>
<feature type="transmembrane region" description="Helical" evidence="7">
    <location>
        <begin position="213"/>
        <end position="238"/>
    </location>
</feature>
<dbReference type="InterPro" id="IPR001206">
    <property type="entry name" value="Diacylglycerol_kinase_cat_dom"/>
</dbReference>
<dbReference type="OrthoDB" id="242257at2759"/>
<keyword evidence="3 6" id="KW-0547">Nucleotide-binding</keyword>
<name>A0A9P1GR93_9DINO</name>
<dbReference type="InterPro" id="IPR016064">
    <property type="entry name" value="NAD/diacylglycerol_kinase_sf"/>
</dbReference>
<keyword evidence="4 6" id="KW-0418">Kinase</keyword>
<dbReference type="AlphaFoldDB" id="A0A9P1GR93"/>
<dbReference type="EC" id="2.7.1.107" evidence="6"/>
<accession>A0A9P1GR93</accession>
<dbReference type="EMBL" id="CAMXCT020006769">
    <property type="protein sequence ID" value="CAL1173119.1"/>
    <property type="molecule type" value="Genomic_DNA"/>
</dbReference>
<evidence type="ECO:0000256" key="1">
    <source>
        <dbReference type="ARBA" id="ARBA00009280"/>
    </source>
</evidence>
<comment type="caution">
    <text evidence="9">The sequence shown here is derived from an EMBL/GenBank/DDBJ whole genome shotgun (WGS) entry which is preliminary data.</text>
</comment>
<feature type="domain" description="DAGKc" evidence="8">
    <location>
        <begin position="322"/>
        <end position="482"/>
    </location>
</feature>
<dbReference type="SMART" id="SM00046">
    <property type="entry name" value="DAGKc"/>
    <property type="match status" value="1"/>
</dbReference>
<dbReference type="GO" id="GO:0007200">
    <property type="term" value="P:phospholipase C-activating G protein-coupled receptor signaling pathway"/>
    <property type="evidence" value="ECO:0007669"/>
    <property type="project" value="InterPro"/>
</dbReference>
<dbReference type="Gene3D" id="3.40.50.10330">
    <property type="entry name" value="Probable inorganic polyphosphate/atp-NAD kinase, domain 1"/>
    <property type="match status" value="1"/>
</dbReference>
<dbReference type="Pfam" id="PF00609">
    <property type="entry name" value="DAGK_acc"/>
    <property type="match status" value="1"/>
</dbReference>
<comment type="similarity">
    <text evidence="1 6">Belongs to the eukaryotic diacylglycerol kinase family.</text>
</comment>
<keyword evidence="11" id="KW-1185">Reference proteome</keyword>
<dbReference type="EMBL" id="CAMXCT010006769">
    <property type="protein sequence ID" value="CAI4019744.1"/>
    <property type="molecule type" value="Genomic_DNA"/>
</dbReference>
<dbReference type="InterPro" id="IPR037607">
    <property type="entry name" value="DGK"/>
</dbReference>
<organism evidence="9">
    <name type="scientific">Cladocopium goreaui</name>
    <dbReference type="NCBI Taxonomy" id="2562237"/>
    <lineage>
        <taxon>Eukaryota</taxon>
        <taxon>Sar</taxon>
        <taxon>Alveolata</taxon>
        <taxon>Dinophyceae</taxon>
        <taxon>Suessiales</taxon>
        <taxon>Symbiodiniaceae</taxon>
        <taxon>Cladocopium</taxon>
    </lineage>
</organism>
<dbReference type="InterPro" id="IPR017438">
    <property type="entry name" value="ATP-NAD_kinase_N"/>
</dbReference>
<keyword evidence="5 6" id="KW-0067">ATP-binding</keyword>
<sequence length="756" mass="84740">MTCKSKLTKAAKCILRLFSSVEYASLAMCGFGLALVFAGSLMRWRLDEHGVQPLRNVWKIMGFDSKSYGLLTVRAKDMRAWTLITHEVCDWTGMKGAQISTYVQAGLGGGCDGSEDCSQGFADHLYVRCKEYNKIYVANFAVLGFTFIGCLLTLISILIGTLRPLKRAGGITYGMLLYSGLSMLVLDVAWAATTWNAFTILGESAWFPYPSLAIGWFLHIYGSVTITVSAKVFGWLVMPLVRGFDPEQHELEERKKKLERMNLWSKEGEQEQIMVQQQQYPVHSQGYPGQAEYYGNGSAVNASHTYPAAMVQEGAVGFRYEVDVQPVFLFVNPKAGGQIGEAFLQVPQPFDVEIRQARSKARLYIFSLTEGEPGNKPGFHFLRQVVFSYSWVRVFIGGGDGTVMWVVSEAQKHGIHTETSLRIGMVPLGTGNDFAQALGWGGRNPDPDVLLRNDCETLAEMVQDWVRAEPDIQDVWKVSLEVDEEDGFIYHKDDVMRNADESYKKSLETYMLLYCGIAKDAELAYNVELHRTKSQCCNKLVYAWQGIMISLHFFCCVGQRVQRVLRGLYHGTDKKGPPIFEVGMRSTGPRLFSNPEMLLCLNITSYGGGVARNLWRNSWRSGTSHPLSEDLLEAEQDSGDKKLEVITLSRTMRLLRAAMPTNSVLGGRRVFQGAPLHFEFKQRNYRDLITFFQVDGESFKLQNPISLTIRHDQQISVLHKVENRRPGCCGTVCGNESSATDSTTDDDVVYSPLEEA</sequence>
<reference evidence="9" key="1">
    <citation type="submission" date="2022-10" db="EMBL/GenBank/DDBJ databases">
        <authorList>
            <person name="Chen Y."/>
            <person name="Dougan E. K."/>
            <person name="Chan C."/>
            <person name="Rhodes N."/>
            <person name="Thang M."/>
        </authorList>
    </citation>
    <scope>NUCLEOTIDE SEQUENCE</scope>
</reference>
<dbReference type="GO" id="GO:0016020">
    <property type="term" value="C:membrane"/>
    <property type="evidence" value="ECO:0007669"/>
    <property type="project" value="TreeGrafter"/>
</dbReference>
<dbReference type="InterPro" id="IPR000756">
    <property type="entry name" value="Diacylglycerol_kin_accessory"/>
</dbReference>
<proteinExistence type="inferred from homology"/>
<evidence type="ECO:0000313" key="11">
    <source>
        <dbReference type="Proteomes" id="UP001152797"/>
    </source>
</evidence>
<reference evidence="10" key="2">
    <citation type="submission" date="2024-04" db="EMBL/GenBank/DDBJ databases">
        <authorList>
            <person name="Chen Y."/>
            <person name="Shah S."/>
            <person name="Dougan E. K."/>
            <person name="Thang M."/>
            <person name="Chan C."/>
        </authorList>
    </citation>
    <scope>NUCLEOTIDE SEQUENCE [LARGE SCALE GENOMIC DNA]</scope>
</reference>
<keyword evidence="7" id="KW-0812">Transmembrane</keyword>
<dbReference type="Pfam" id="PF00781">
    <property type="entry name" value="DAGK_cat"/>
    <property type="match status" value="1"/>
</dbReference>
<evidence type="ECO:0000256" key="5">
    <source>
        <dbReference type="ARBA" id="ARBA00022840"/>
    </source>
</evidence>
<dbReference type="PANTHER" id="PTHR11255">
    <property type="entry name" value="DIACYLGLYCEROL KINASE"/>
    <property type="match status" value="1"/>
</dbReference>
<dbReference type="SMART" id="SM00045">
    <property type="entry name" value="DAGKa"/>
    <property type="match status" value="1"/>
</dbReference>
<evidence type="ECO:0000256" key="4">
    <source>
        <dbReference type="ARBA" id="ARBA00022777"/>
    </source>
</evidence>
<evidence type="ECO:0000256" key="6">
    <source>
        <dbReference type="RuleBase" id="RU361128"/>
    </source>
</evidence>
<gene>
    <name evidence="9" type="ORF">C1SCF055_LOCUS44226</name>
</gene>
<evidence type="ECO:0000313" key="10">
    <source>
        <dbReference type="EMBL" id="CAL1173119.1"/>
    </source>
</evidence>
<dbReference type="GO" id="GO:0005524">
    <property type="term" value="F:ATP binding"/>
    <property type="evidence" value="ECO:0007669"/>
    <property type="project" value="UniProtKB-KW"/>
</dbReference>
<evidence type="ECO:0000313" key="9">
    <source>
        <dbReference type="EMBL" id="CAI4019744.1"/>
    </source>
</evidence>
<feature type="transmembrane region" description="Helical" evidence="7">
    <location>
        <begin position="21"/>
        <end position="42"/>
    </location>
</feature>
<dbReference type="EMBL" id="CAMXCT030006769">
    <property type="protein sequence ID" value="CAL4807056.1"/>
    <property type="molecule type" value="Genomic_DNA"/>
</dbReference>
<keyword evidence="7" id="KW-0472">Membrane</keyword>
<dbReference type="Proteomes" id="UP001152797">
    <property type="component" value="Unassembled WGS sequence"/>
</dbReference>
<dbReference type="PANTHER" id="PTHR11255:SF121">
    <property type="entry name" value="DIACYLGLYCEROL KINASE (ATP)"/>
    <property type="match status" value="1"/>
</dbReference>
<dbReference type="GO" id="GO:0004143">
    <property type="term" value="F:ATP-dependent diacylglycerol kinase activity"/>
    <property type="evidence" value="ECO:0007669"/>
    <property type="project" value="UniProtKB-EC"/>
</dbReference>
<dbReference type="PROSITE" id="PS50146">
    <property type="entry name" value="DAGK"/>
    <property type="match status" value="1"/>
</dbReference>
<evidence type="ECO:0000259" key="8">
    <source>
        <dbReference type="PROSITE" id="PS50146"/>
    </source>
</evidence>
<protein>
    <recommendedName>
        <fullName evidence="6">Diacylglycerol kinase</fullName>
        <shortName evidence="6">DAG kinase</shortName>
        <ecNumber evidence="6">2.7.1.107</ecNumber>
    </recommendedName>
</protein>
<dbReference type="SUPFAM" id="SSF111331">
    <property type="entry name" value="NAD kinase/diacylglycerol kinase-like"/>
    <property type="match status" value="1"/>
</dbReference>
<feature type="transmembrane region" description="Helical" evidence="7">
    <location>
        <begin position="171"/>
        <end position="193"/>
    </location>
</feature>
<evidence type="ECO:0000256" key="3">
    <source>
        <dbReference type="ARBA" id="ARBA00022741"/>
    </source>
</evidence>
<evidence type="ECO:0000256" key="2">
    <source>
        <dbReference type="ARBA" id="ARBA00022679"/>
    </source>
</evidence>